<dbReference type="Pfam" id="PF08241">
    <property type="entry name" value="Methyltransf_11"/>
    <property type="match status" value="1"/>
</dbReference>
<dbReference type="AlphaFoldDB" id="A0A3D0ZR09"/>
<name>A0A3D0ZR09_UNCKA</name>
<dbReference type="PANTHER" id="PTHR43861">
    <property type="entry name" value="TRANS-ACONITATE 2-METHYLTRANSFERASE-RELATED"/>
    <property type="match status" value="1"/>
</dbReference>
<dbReference type="SUPFAM" id="SSF53335">
    <property type="entry name" value="S-adenosyl-L-methionine-dependent methyltransferases"/>
    <property type="match status" value="1"/>
</dbReference>
<comment type="caution">
    <text evidence="2">The sequence shown here is derived from an EMBL/GenBank/DDBJ whole genome shotgun (WGS) entry which is preliminary data.</text>
</comment>
<evidence type="ECO:0000259" key="1">
    <source>
        <dbReference type="Pfam" id="PF08241"/>
    </source>
</evidence>
<evidence type="ECO:0000313" key="2">
    <source>
        <dbReference type="EMBL" id="HCC42472.1"/>
    </source>
</evidence>
<evidence type="ECO:0000313" key="3">
    <source>
        <dbReference type="Proteomes" id="UP000263336"/>
    </source>
</evidence>
<dbReference type="Gene3D" id="3.40.50.150">
    <property type="entry name" value="Vaccinia Virus protein VP39"/>
    <property type="match status" value="1"/>
</dbReference>
<dbReference type="CDD" id="cd02440">
    <property type="entry name" value="AdoMet_MTases"/>
    <property type="match status" value="1"/>
</dbReference>
<proteinExistence type="predicted"/>
<sequence>MNSEEISRSLYSKSKKSGLSKPEKFRIRAVLNLIGEGKKVLDLGSYNGVITTEISERGNEVWAFDASDSFENKYRQIGIPFTRGDVEKPLPYESSFFDVVFTGEVIEHLVDTDIFLDEIKRVLKREGRAIITTPNAASFPRRLLLLLGMNPFFEASPKFGGEETAGHLRYFTYGLIKDFLYSHGFEIEKRTSDVVNFSSNVSSRILAKIFPALGRSIIVRAKIRK</sequence>
<dbReference type="InterPro" id="IPR013216">
    <property type="entry name" value="Methyltransf_11"/>
</dbReference>
<protein>
    <recommendedName>
        <fullName evidence="1">Methyltransferase type 11 domain-containing protein</fullName>
    </recommendedName>
</protein>
<feature type="domain" description="Methyltransferase type 11" evidence="1">
    <location>
        <begin position="41"/>
        <end position="131"/>
    </location>
</feature>
<dbReference type="Proteomes" id="UP000263336">
    <property type="component" value="Unassembled WGS sequence"/>
</dbReference>
<dbReference type="EMBL" id="DOZN01000020">
    <property type="protein sequence ID" value="HCC42472.1"/>
    <property type="molecule type" value="Genomic_DNA"/>
</dbReference>
<accession>A0A3D0ZR09</accession>
<reference evidence="2 3" key="1">
    <citation type="journal article" date="2018" name="Nat. Biotechnol.">
        <title>A standardized bacterial taxonomy based on genome phylogeny substantially revises the tree of life.</title>
        <authorList>
            <person name="Parks D.H."/>
            <person name="Chuvochina M."/>
            <person name="Waite D.W."/>
            <person name="Rinke C."/>
            <person name="Skarshewski A."/>
            <person name="Chaumeil P.A."/>
            <person name="Hugenholtz P."/>
        </authorList>
    </citation>
    <scope>NUCLEOTIDE SEQUENCE [LARGE SCALE GENOMIC DNA]</scope>
    <source>
        <strain evidence="2">UBA11701</strain>
    </source>
</reference>
<dbReference type="GO" id="GO:0008757">
    <property type="term" value="F:S-adenosylmethionine-dependent methyltransferase activity"/>
    <property type="evidence" value="ECO:0007669"/>
    <property type="project" value="InterPro"/>
</dbReference>
<gene>
    <name evidence="2" type="ORF">DEP93_03285</name>
</gene>
<dbReference type="InterPro" id="IPR029063">
    <property type="entry name" value="SAM-dependent_MTases_sf"/>
</dbReference>
<organism evidence="2 3">
    <name type="scientific">candidate division WWE3 bacterium</name>
    <dbReference type="NCBI Taxonomy" id="2053526"/>
    <lineage>
        <taxon>Bacteria</taxon>
        <taxon>Katanobacteria</taxon>
    </lineage>
</organism>